<protein>
    <submittedName>
        <fullName evidence="1">Uncharacterized protein</fullName>
    </submittedName>
</protein>
<dbReference type="PANTHER" id="PTHR14614:SF132">
    <property type="entry name" value="PROTEIN-LYSINE METHYLTRANSFERASE C42C1.13"/>
    <property type="match status" value="1"/>
</dbReference>
<dbReference type="AlphaFoldDB" id="A0AAE0KY89"/>
<dbReference type="InterPro" id="IPR019410">
    <property type="entry name" value="Methyltransf_16"/>
</dbReference>
<dbReference type="Proteomes" id="UP001190700">
    <property type="component" value="Unassembled WGS sequence"/>
</dbReference>
<dbReference type="Gene3D" id="3.40.50.150">
    <property type="entry name" value="Vaccinia Virus protein VP39"/>
    <property type="match status" value="1"/>
</dbReference>
<reference evidence="1 2" key="1">
    <citation type="journal article" date="2015" name="Genome Biol. Evol.">
        <title>Comparative Genomics of a Bacterivorous Green Alga Reveals Evolutionary Causalities and Consequences of Phago-Mixotrophic Mode of Nutrition.</title>
        <authorList>
            <person name="Burns J.A."/>
            <person name="Paasch A."/>
            <person name="Narechania A."/>
            <person name="Kim E."/>
        </authorList>
    </citation>
    <scope>NUCLEOTIDE SEQUENCE [LARGE SCALE GENOMIC DNA]</scope>
    <source>
        <strain evidence="1 2">PLY_AMNH</strain>
    </source>
</reference>
<dbReference type="InterPro" id="IPR029063">
    <property type="entry name" value="SAM-dependent_MTases_sf"/>
</dbReference>
<accession>A0AAE0KY89</accession>
<dbReference type="EMBL" id="LGRX02014318">
    <property type="protein sequence ID" value="KAK3264860.1"/>
    <property type="molecule type" value="Genomic_DNA"/>
</dbReference>
<dbReference type="SUPFAM" id="SSF53335">
    <property type="entry name" value="S-adenosyl-L-methionine-dependent methyltransferases"/>
    <property type="match status" value="1"/>
</dbReference>
<evidence type="ECO:0000313" key="2">
    <source>
        <dbReference type="Proteomes" id="UP001190700"/>
    </source>
</evidence>
<sequence>MTEDDLIAEQNYAAHLRSEQPVPQRGNPAFVPITPPAFGLRKTKVICSHKVTYYEDPRAGDRDSLIAWQVWPCCDALMTYAEHIEPELLRGKSVLELGSGVGLLGVAACLLGARSVLLTDIPKALPLLRYNVFEENAVHVTGKNVRVEALEWGSDKACIKHILPDKVDIIVCTDVVYDACAFLPLVKTLIDVTDYFAENHDSVPLVLVAYEKREMYPAQMFFEEMLKYFDRKVLFQGWGSMRSDLNMDTVDDTDVFRF</sequence>
<organism evidence="1 2">
    <name type="scientific">Cymbomonas tetramitiformis</name>
    <dbReference type="NCBI Taxonomy" id="36881"/>
    <lineage>
        <taxon>Eukaryota</taxon>
        <taxon>Viridiplantae</taxon>
        <taxon>Chlorophyta</taxon>
        <taxon>Pyramimonadophyceae</taxon>
        <taxon>Pyramimonadales</taxon>
        <taxon>Pyramimonadaceae</taxon>
        <taxon>Cymbomonas</taxon>
    </lineage>
</organism>
<gene>
    <name evidence="1" type="ORF">CYMTET_26425</name>
</gene>
<evidence type="ECO:0000313" key="1">
    <source>
        <dbReference type="EMBL" id="KAK3264860.1"/>
    </source>
</evidence>
<dbReference type="CDD" id="cd02440">
    <property type="entry name" value="AdoMet_MTases"/>
    <property type="match status" value="1"/>
</dbReference>
<name>A0AAE0KY89_9CHLO</name>
<dbReference type="PANTHER" id="PTHR14614">
    <property type="entry name" value="HEPATOCELLULAR CARCINOMA-ASSOCIATED ANTIGEN"/>
    <property type="match status" value="1"/>
</dbReference>
<keyword evidence="2" id="KW-1185">Reference proteome</keyword>
<proteinExistence type="predicted"/>
<dbReference type="Pfam" id="PF10294">
    <property type="entry name" value="Methyltransf_16"/>
    <property type="match status" value="1"/>
</dbReference>
<comment type="caution">
    <text evidence="1">The sequence shown here is derived from an EMBL/GenBank/DDBJ whole genome shotgun (WGS) entry which is preliminary data.</text>
</comment>